<organism evidence="10 11">
    <name type="scientific">Hoylesella buccalis</name>
    <dbReference type="NCBI Taxonomy" id="28127"/>
    <lineage>
        <taxon>Bacteria</taxon>
        <taxon>Pseudomonadati</taxon>
        <taxon>Bacteroidota</taxon>
        <taxon>Bacteroidia</taxon>
        <taxon>Bacteroidales</taxon>
        <taxon>Prevotellaceae</taxon>
        <taxon>Hoylesella</taxon>
    </lineage>
</organism>
<evidence type="ECO:0000256" key="5">
    <source>
        <dbReference type="ARBA" id="ARBA00023136"/>
    </source>
</evidence>
<evidence type="ECO:0000259" key="9">
    <source>
        <dbReference type="Pfam" id="PF07715"/>
    </source>
</evidence>
<dbReference type="Gene3D" id="2.170.130.10">
    <property type="entry name" value="TonB-dependent receptor, plug domain"/>
    <property type="match status" value="1"/>
</dbReference>
<evidence type="ECO:0000256" key="3">
    <source>
        <dbReference type="ARBA" id="ARBA00022452"/>
    </source>
</evidence>
<keyword evidence="2 7" id="KW-0813">Transport</keyword>
<evidence type="ECO:0000313" key="10">
    <source>
        <dbReference type="EMBL" id="PMC25013.1"/>
    </source>
</evidence>
<name>A0A2N6QSS3_9BACT</name>
<accession>A0A2N6QSS3</accession>
<dbReference type="NCBIfam" id="TIGR04056">
    <property type="entry name" value="OMP_RagA_SusC"/>
    <property type="match status" value="1"/>
</dbReference>
<dbReference type="Pfam" id="PF07715">
    <property type="entry name" value="Plug"/>
    <property type="match status" value="1"/>
</dbReference>
<dbReference type="RefSeq" id="WP_102696778.1">
    <property type="nucleotide sequence ID" value="NZ_PNGJ01000002.1"/>
</dbReference>
<keyword evidence="8" id="KW-0732">Signal</keyword>
<dbReference type="PROSITE" id="PS52016">
    <property type="entry name" value="TONB_DEPENDENT_REC_3"/>
    <property type="match status" value="1"/>
</dbReference>
<dbReference type="AlphaFoldDB" id="A0A2N6QSS3"/>
<dbReference type="EMBL" id="PNGJ01000002">
    <property type="protein sequence ID" value="PMC25013.1"/>
    <property type="molecule type" value="Genomic_DNA"/>
</dbReference>
<dbReference type="InterPro" id="IPR036942">
    <property type="entry name" value="Beta-barrel_TonB_sf"/>
</dbReference>
<keyword evidence="3 7" id="KW-1134">Transmembrane beta strand</keyword>
<evidence type="ECO:0000256" key="7">
    <source>
        <dbReference type="PROSITE-ProRule" id="PRU01360"/>
    </source>
</evidence>
<comment type="subcellular location">
    <subcellularLocation>
        <location evidence="1 7">Cell outer membrane</location>
        <topology evidence="1 7">Multi-pass membrane protein</topology>
    </subcellularLocation>
</comment>
<keyword evidence="6 7" id="KW-0998">Cell outer membrane</keyword>
<evidence type="ECO:0000313" key="11">
    <source>
        <dbReference type="Proteomes" id="UP000235564"/>
    </source>
</evidence>
<sequence>MRKTFFSQSLVVGIIALFSLSGPLLAQQPAGSDRFTIEGTVVDNTNNEPIAGATVRLKSGLRGTATNAEGKFVVKECSAQDVFQVSFIGYKPKNFTVGKHRRFTIYLEENSTQIEQVVVTGFQKLKKNSFTGSATIVTSEDLKKVNSKDAVKALQVFDPSFRIMDNLGFGADPNQMHEISIRGASSISQNRGLDVENQRLTQRTNLRDNPNMPIFMLDGFEVDVQKIYDMDINRIESMTILKDAAATALYGSRAANGVVIVTTVPPKAGEIRIDYNTTLELSFPDLSDYNLTNATEKLQVEKDAGLYVGTFGVATIDKEREYNDKLNEVRRGVNTDWLARPLRNAYNWRNDVSLSGGVNEVRYMLNLNYDNNAGVMKGSRRDRYGAGMMIDYRLRDWLHIQNKVTLNRTSYEDSPYGYFNDYSQQLPYDAIYDDAGELLRELPMSHRANPLWRERYLQSYSGRGGITDVTDNLSVNIHFTPSLYLRGTFSVSQVKTDSKTFKDPKDSFLFRTVANNRKGSLDVSGDTRLKWNANAMLHFNKRLKRHFLNLTAGVDAQETNDRRLSYRLEGFNIGSLNDPIYAATQTDKTIDTKSTTRLFGVLGALNYTFDEIYLLDASFRMDGSSQFGEDKRFAPFASVGVGLNVHNYSFVKKLPWINTLRLRGTYGSTGKVNFSRFDVISSYKADTKAWYYTGPAVRLFTMGNSALSWEITKSLDVGFTAELFKNRLYIEAAYYKKTTDGMIDRISIRPSSGFTSYSGNVGSIENKGFELKTNITLFRNRDWSVVANANLGANKNRISKLDDAIEEYNKKIRDNYDAEHPQYQNLQNRPLIQYYVGASTTAIYAMPSLGIDPASGKELFRKKDGTITKEWNASDMVVCGDTNPDAQGSFGINVAYKGIYMNASFLYAFGGQVYNQTLLEKVENAQIKDQNVDRRVITDRWRKVGDIAPFYGLGEKSSTRPTSRFVQNDNYVHFNSLSIGYDFSRKLISKLKLSALSVTINASDLARWNTVRVERGLSYPYAHTYSISLRASY</sequence>
<gene>
    <name evidence="10" type="ORF">CJ231_03725</name>
</gene>
<dbReference type="Pfam" id="PF13715">
    <property type="entry name" value="CarbopepD_reg_2"/>
    <property type="match status" value="1"/>
</dbReference>
<evidence type="ECO:0000256" key="8">
    <source>
        <dbReference type="SAM" id="SignalP"/>
    </source>
</evidence>
<feature type="domain" description="TonB-dependent receptor plug" evidence="9">
    <location>
        <begin position="127"/>
        <end position="258"/>
    </location>
</feature>
<dbReference type="InterPro" id="IPR023997">
    <property type="entry name" value="TonB-dep_OMP_SusC/RagA_CS"/>
</dbReference>
<dbReference type="Proteomes" id="UP000235564">
    <property type="component" value="Unassembled WGS sequence"/>
</dbReference>
<reference evidence="10 11" key="1">
    <citation type="submission" date="2017-09" db="EMBL/GenBank/DDBJ databases">
        <title>Bacterial strain isolated from the female urinary microbiota.</title>
        <authorList>
            <person name="Thomas-White K."/>
            <person name="Kumar N."/>
            <person name="Forster S."/>
            <person name="Putonti C."/>
            <person name="Lawley T."/>
            <person name="Wolfe A.J."/>
        </authorList>
    </citation>
    <scope>NUCLEOTIDE SEQUENCE [LARGE SCALE GENOMIC DNA]</scope>
    <source>
        <strain evidence="10 11">UMB0536</strain>
    </source>
</reference>
<keyword evidence="4 7" id="KW-0812">Transmembrane</keyword>
<keyword evidence="5 7" id="KW-0472">Membrane</keyword>
<dbReference type="SUPFAM" id="SSF49464">
    <property type="entry name" value="Carboxypeptidase regulatory domain-like"/>
    <property type="match status" value="1"/>
</dbReference>
<dbReference type="Gene3D" id="2.40.170.20">
    <property type="entry name" value="TonB-dependent receptor, beta-barrel domain"/>
    <property type="match status" value="1"/>
</dbReference>
<proteinExistence type="inferred from homology"/>
<dbReference type="InterPro" id="IPR012910">
    <property type="entry name" value="Plug_dom"/>
</dbReference>
<dbReference type="InterPro" id="IPR037066">
    <property type="entry name" value="Plug_dom_sf"/>
</dbReference>
<dbReference type="InterPro" id="IPR039426">
    <property type="entry name" value="TonB-dep_rcpt-like"/>
</dbReference>
<dbReference type="InterPro" id="IPR023996">
    <property type="entry name" value="TonB-dep_OMP_SusC/RagA"/>
</dbReference>
<feature type="signal peptide" evidence="8">
    <location>
        <begin position="1"/>
        <end position="26"/>
    </location>
</feature>
<evidence type="ECO:0000256" key="2">
    <source>
        <dbReference type="ARBA" id="ARBA00022448"/>
    </source>
</evidence>
<comment type="caution">
    <text evidence="10">The sequence shown here is derived from an EMBL/GenBank/DDBJ whole genome shotgun (WGS) entry which is preliminary data.</text>
</comment>
<feature type="chain" id="PRO_5014963743" evidence="8">
    <location>
        <begin position="27"/>
        <end position="1033"/>
    </location>
</feature>
<dbReference type="SUPFAM" id="SSF56935">
    <property type="entry name" value="Porins"/>
    <property type="match status" value="1"/>
</dbReference>
<evidence type="ECO:0000256" key="1">
    <source>
        <dbReference type="ARBA" id="ARBA00004571"/>
    </source>
</evidence>
<evidence type="ECO:0000256" key="4">
    <source>
        <dbReference type="ARBA" id="ARBA00022692"/>
    </source>
</evidence>
<dbReference type="OrthoDB" id="668629at2"/>
<comment type="similarity">
    <text evidence="7">Belongs to the TonB-dependent receptor family.</text>
</comment>
<dbReference type="InterPro" id="IPR008969">
    <property type="entry name" value="CarboxyPept-like_regulatory"/>
</dbReference>
<dbReference type="GO" id="GO:0009279">
    <property type="term" value="C:cell outer membrane"/>
    <property type="evidence" value="ECO:0007669"/>
    <property type="project" value="UniProtKB-SubCell"/>
</dbReference>
<evidence type="ECO:0000256" key="6">
    <source>
        <dbReference type="ARBA" id="ARBA00023237"/>
    </source>
</evidence>
<dbReference type="Gene3D" id="2.60.40.1120">
    <property type="entry name" value="Carboxypeptidase-like, regulatory domain"/>
    <property type="match status" value="1"/>
</dbReference>
<dbReference type="NCBIfam" id="TIGR04057">
    <property type="entry name" value="SusC_RagA_signa"/>
    <property type="match status" value="1"/>
</dbReference>
<protein>
    <submittedName>
        <fullName evidence="10">SusC/RagA family TonB-linked outer membrane protein</fullName>
    </submittedName>
</protein>